<protein>
    <submittedName>
        <fullName evidence="1">Uncharacterized protein</fullName>
    </submittedName>
</protein>
<evidence type="ECO:0000313" key="1">
    <source>
        <dbReference type="EMBL" id="RCN52156.1"/>
    </source>
</evidence>
<gene>
    <name evidence="1" type="ORF">ANCCAN_01586</name>
</gene>
<proteinExistence type="predicted"/>
<evidence type="ECO:0000313" key="2">
    <source>
        <dbReference type="Proteomes" id="UP000252519"/>
    </source>
</evidence>
<dbReference type="AlphaFoldDB" id="A0A368H6E2"/>
<dbReference type="Proteomes" id="UP000252519">
    <property type="component" value="Unassembled WGS sequence"/>
</dbReference>
<sequence>MSVLYNDLAIWQRISLAIAAIISRSPAEYPMLHGFLFSLIDHLKEAATEQIHTIVSAMSLTTSLTLSLLLPSIIAASTICPNNPNMQDHQITRFLNAHNLRR</sequence>
<organism evidence="1 2">
    <name type="scientific">Ancylostoma caninum</name>
    <name type="common">Dog hookworm</name>
    <dbReference type="NCBI Taxonomy" id="29170"/>
    <lineage>
        <taxon>Eukaryota</taxon>
        <taxon>Metazoa</taxon>
        <taxon>Ecdysozoa</taxon>
        <taxon>Nematoda</taxon>
        <taxon>Chromadorea</taxon>
        <taxon>Rhabditida</taxon>
        <taxon>Rhabditina</taxon>
        <taxon>Rhabditomorpha</taxon>
        <taxon>Strongyloidea</taxon>
        <taxon>Ancylostomatidae</taxon>
        <taxon>Ancylostomatinae</taxon>
        <taxon>Ancylostoma</taxon>
    </lineage>
</organism>
<accession>A0A368H6E2</accession>
<keyword evidence="2" id="KW-1185">Reference proteome</keyword>
<dbReference type="EMBL" id="JOJR01000008">
    <property type="protein sequence ID" value="RCN52156.1"/>
    <property type="molecule type" value="Genomic_DNA"/>
</dbReference>
<comment type="caution">
    <text evidence="1">The sequence shown here is derived from an EMBL/GenBank/DDBJ whole genome shotgun (WGS) entry which is preliminary data.</text>
</comment>
<reference evidence="1 2" key="1">
    <citation type="submission" date="2014-10" db="EMBL/GenBank/DDBJ databases">
        <title>Draft genome of the hookworm Ancylostoma caninum.</title>
        <authorList>
            <person name="Mitreva M."/>
        </authorList>
    </citation>
    <scope>NUCLEOTIDE SEQUENCE [LARGE SCALE GENOMIC DNA]</scope>
    <source>
        <strain evidence="1 2">Baltimore</strain>
    </source>
</reference>
<name>A0A368H6E2_ANCCA</name>